<dbReference type="GO" id="GO:0016020">
    <property type="term" value="C:membrane"/>
    <property type="evidence" value="ECO:0007669"/>
    <property type="project" value="InterPro"/>
</dbReference>
<feature type="transmembrane region" description="Helical" evidence="2">
    <location>
        <begin position="83"/>
        <end position="104"/>
    </location>
</feature>
<accession>A0A9W4H6F6</accession>
<comment type="caution">
    <text evidence="3">The sequence shown here is derived from an EMBL/GenBank/DDBJ whole genome shotgun (WGS) entry which is preliminary data.</text>
</comment>
<evidence type="ECO:0000256" key="2">
    <source>
        <dbReference type="SAM" id="Phobius"/>
    </source>
</evidence>
<dbReference type="PANTHER" id="PTHR35335:SF1">
    <property type="entry name" value="UPF0716 PROTEIN FXSA"/>
    <property type="match status" value="1"/>
</dbReference>
<feature type="compositionally biased region" description="Basic and acidic residues" evidence="1">
    <location>
        <begin position="163"/>
        <end position="172"/>
    </location>
</feature>
<keyword evidence="4" id="KW-1185">Reference proteome</keyword>
<evidence type="ECO:0000313" key="3">
    <source>
        <dbReference type="EMBL" id="CAG7655499.1"/>
    </source>
</evidence>
<dbReference type="NCBIfam" id="NF008528">
    <property type="entry name" value="PRK11463.1-2"/>
    <property type="match status" value="1"/>
</dbReference>
<gene>
    <name evidence="3" type="ORF">SBRY_70147</name>
</gene>
<dbReference type="NCBIfam" id="NF008527">
    <property type="entry name" value="PRK11463.1-1"/>
    <property type="match status" value="1"/>
</dbReference>
<proteinExistence type="predicted"/>
<dbReference type="Proteomes" id="UP001153328">
    <property type="component" value="Unassembled WGS sequence"/>
</dbReference>
<dbReference type="PANTHER" id="PTHR35335">
    <property type="entry name" value="UPF0716 PROTEIN FXSA"/>
    <property type="match status" value="1"/>
</dbReference>
<evidence type="ECO:0008006" key="5">
    <source>
        <dbReference type="Google" id="ProtNLM"/>
    </source>
</evidence>
<organism evidence="3 4">
    <name type="scientific">Actinacidiphila bryophytorum</name>
    <dbReference type="NCBI Taxonomy" id="1436133"/>
    <lineage>
        <taxon>Bacteria</taxon>
        <taxon>Bacillati</taxon>
        <taxon>Actinomycetota</taxon>
        <taxon>Actinomycetes</taxon>
        <taxon>Kitasatosporales</taxon>
        <taxon>Streptomycetaceae</taxon>
        <taxon>Actinacidiphila</taxon>
    </lineage>
</organism>
<dbReference type="InterPro" id="IPR007313">
    <property type="entry name" value="FxsA"/>
</dbReference>
<reference evidence="3" key="1">
    <citation type="submission" date="2021-06" db="EMBL/GenBank/DDBJ databases">
        <authorList>
            <person name="Arsene-Ploetze F."/>
        </authorList>
    </citation>
    <scope>NUCLEOTIDE SEQUENCE</scope>
    <source>
        <strain evidence="3">SBRY1</strain>
    </source>
</reference>
<keyword evidence="2" id="KW-1133">Transmembrane helix</keyword>
<dbReference type="Pfam" id="PF04186">
    <property type="entry name" value="FxsA"/>
    <property type="match status" value="1"/>
</dbReference>
<keyword evidence="2" id="KW-0472">Membrane</keyword>
<dbReference type="AlphaFoldDB" id="A0A9W4H6F6"/>
<keyword evidence="2" id="KW-0812">Transmembrane</keyword>
<feature type="transmembrane region" description="Helical" evidence="2">
    <location>
        <begin position="13"/>
        <end position="43"/>
    </location>
</feature>
<feature type="region of interest" description="Disordered" evidence="1">
    <location>
        <begin position="141"/>
        <end position="172"/>
    </location>
</feature>
<dbReference type="EMBL" id="CAJVAX010000021">
    <property type="protein sequence ID" value="CAG7655499.1"/>
    <property type="molecule type" value="Genomic_DNA"/>
</dbReference>
<evidence type="ECO:0000313" key="4">
    <source>
        <dbReference type="Proteomes" id="UP001153328"/>
    </source>
</evidence>
<sequence>MPLVIAAWAVLEIWLLTVVASATSGLVVLLCIVAGFVLGAAAVKRAGRSAWRNLTAAVQQQQAGAAAPAEVPAGGGRTGLHMLGGMLLIIPGFISDAVGLVLLFPPTRKLVGSLAERAAARSMRRHPGAADPGSLGDLFQQAQQAGEQSRIHRPDGKVIQGEVVDREGPRQN</sequence>
<name>A0A9W4H6F6_9ACTN</name>
<protein>
    <recommendedName>
        <fullName evidence="5">FxsA family protein</fullName>
    </recommendedName>
</protein>
<evidence type="ECO:0000256" key="1">
    <source>
        <dbReference type="SAM" id="MobiDB-lite"/>
    </source>
</evidence>